<gene>
    <name evidence="2" type="ORF">Tci_059829</name>
</gene>
<feature type="region of interest" description="Disordered" evidence="1">
    <location>
        <begin position="318"/>
        <end position="343"/>
    </location>
</feature>
<evidence type="ECO:0000256" key="1">
    <source>
        <dbReference type="SAM" id="MobiDB-lite"/>
    </source>
</evidence>
<sequence>MIQEQEIKEIEEIRLRTREVEQFWFTISKVKDSSSYKFKLDNKTFKIGVEVFHRVLWIYVRLPNKEFVETSSHDEMVTFIKSLGYKDKQVYGKTIPDVKVSKEITETMTYKTYLAFSTRKAIPRKARKGTKVVITPKKKSSFTDDDNIVFNPDVSLELGKFISQTKAEEQEAARLVHETHKQLVIENPASEQQSDKSESVLVNRTTGKRRQSGIVFRAPLLDVLAFVVPPTSTTPIPPPLTTSLPPPITSETSPSIHEVPATPFPDFEAFTVVQQKSSELEKDVEELKQVDHSEVILATIKTHVPSVKDVSKIIQAKQEQVSKEQRPSQSSKPYDQAVEAEFK</sequence>
<protein>
    <submittedName>
        <fullName evidence="2">Uncharacterized protein</fullName>
    </submittedName>
</protein>
<proteinExistence type="predicted"/>
<dbReference type="EMBL" id="BKCJ010009624">
    <property type="protein sequence ID" value="GEU87851.1"/>
    <property type="molecule type" value="Genomic_DNA"/>
</dbReference>
<accession>A0A6L2NND7</accession>
<evidence type="ECO:0000313" key="2">
    <source>
        <dbReference type="EMBL" id="GEU87851.1"/>
    </source>
</evidence>
<feature type="region of interest" description="Disordered" evidence="1">
    <location>
        <begin position="185"/>
        <end position="205"/>
    </location>
</feature>
<reference evidence="2" key="1">
    <citation type="journal article" date="2019" name="Sci. Rep.">
        <title>Draft genome of Tanacetum cinerariifolium, the natural source of mosquito coil.</title>
        <authorList>
            <person name="Yamashiro T."/>
            <person name="Shiraishi A."/>
            <person name="Satake H."/>
            <person name="Nakayama K."/>
        </authorList>
    </citation>
    <scope>NUCLEOTIDE SEQUENCE</scope>
</reference>
<comment type="caution">
    <text evidence="2">The sequence shown here is derived from an EMBL/GenBank/DDBJ whole genome shotgun (WGS) entry which is preliminary data.</text>
</comment>
<dbReference type="AlphaFoldDB" id="A0A6L2NND7"/>
<name>A0A6L2NND7_TANCI</name>
<organism evidence="2">
    <name type="scientific">Tanacetum cinerariifolium</name>
    <name type="common">Dalmatian daisy</name>
    <name type="synonym">Chrysanthemum cinerariifolium</name>
    <dbReference type="NCBI Taxonomy" id="118510"/>
    <lineage>
        <taxon>Eukaryota</taxon>
        <taxon>Viridiplantae</taxon>
        <taxon>Streptophyta</taxon>
        <taxon>Embryophyta</taxon>
        <taxon>Tracheophyta</taxon>
        <taxon>Spermatophyta</taxon>
        <taxon>Magnoliopsida</taxon>
        <taxon>eudicotyledons</taxon>
        <taxon>Gunneridae</taxon>
        <taxon>Pentapetalae</taxon>
        <taxon>asterids</taxon>
        <taxon>campanulids</taxon>
        <taxon>Asterales</taxon>
        <taxon>Asteraceae</taxon>
        <taxon>Asteroideae</taxon>
        <taxon>Anthemideae</taxon>
        <taxon>Anthemidinae</taxon>
        <taxon>Tanacetum</taxon>
    </lineage>
</organism>